<keyword evidence="2 5" id="KW-0238">DNA-binding</keyword>
<dbReference type="Proteomes" id="UP000517916">
    <property type="component" value="Unassembled WGS sequence"/>
</dbReference>
<evidence type="ECO:0000259" key="4">
    <source>
        <dbReference type="PROSITE" id="PS50043"/>
    </source>
</evidence>
<reference evidence="5 6" key="1">
    <citation type="submission" date="2020-08" db="EMBL/GenBank/DDBJ databases">
        <title>Genomic Encyclopedia of Archaeal and Bacterial Type Strains, Phase II (KMG-II): from individual species to whole genera.</title>
        <authorList>
            <person name="Goeker M."/>
        </authorList>
    </citation>
    <scope>NUCLEOTIDE SEQUENCE [LARGE SCALE GENOMIC DNA]</scope>
    <source>
        <strain evidence="5 6">DSM 43850</strain>
    </source>
</reference>
<dbReference type="SMART" id="SM00421">
    <property type="entry name" value="HTH_LUXR"/>
    <property type="match status" value="1"/>
</dbReference>
<dbReference type="PROSITE" id="PS50043">
    <property type="entry name" value="HTH_LUXR_2"/>
    <property type="match status" value="1"/>
</dbReference>
<dbReference type="CDD" id="cd06170">
    <property type="entry name" value="LuxR_C_like"/>
    <property type="match status" value="1"/>
</dbReference>
<dbReference type="PANTHER" id="PTHR44688">
    <property type="entry name" value="DNA-BINDING TRANSCRIPTIONAL ACTIVATOR DEVR_DOSR"/>
    <property type="match status" value="1"/>
</dbReference>
<evidence type="ECO:0000256" key="3">
    <source>
        <dbReference type="ARBA" id="ARBA00023163"/>
    </source>
</evidence>
<dbReference type="InterPro" id="IPR036388">
    <property type="entry name" value="WH-like_DNA-bd_sf"/>
</dbReference>
<proteinExistence type="predicted"/>
<organism evidence="5 6">
    <name type="scientific">Kutzneria viridogrisea</name>
    <dbReference type="NCBI Taxonomy" id="47990"/>
    <lineage>
        <taxon>Bacteria</taxon>
        <taxon>Bacillati</taxon>
        <taxon>Actinomycetota</taxon>
        <taxon>Actinomycetes</taxon>
        <taxon>Pseudonocardiales</taxon>
        <taxon>Pseudonocardiaceae</taxon>
        <taxon>Kutzneria</taxon>
    </lineage>
</organism>
<gene>
    <name evidence="5" type="ORF">BC739_000775</name>
</gene>
<sequence>MSGVVAEQRFEQWLQMAGLDRVDLEALAHYALRSSDQDAEKAELLRTVILWLRGQETAETVPSLLLDFIDEYAAAASRAADELRLVTNALIASAEPEPQSGIPRQRARLTDREHEILALLAHALSNRRIAATLNISEKTVKNHITSVFAKLGVSSRSEALVVALHEGMLKNPVPNRVKSQMSSS</sequence>
<dbReference type="Pfam" id="PF00196">
    <property type="entry name" value="GerE"/>
    <property type="match status" value="1"/>
</dbReference>
<evidence type="ECO:0000256" key="2">
    <source>
        <dbReference type="ARBA" id="ARBA00023125"/>
    </source>
</evidence>
<evidence type="ECO:0000313" key="5">
    <source>
        <dbReference type="EMBL" id="MBA8923578.1"/>
    </source>
</evidence>
<accession>A0ABR6B9N3</accession>
<dbReference type="InterPro" id="IPR000792">
    <property type="entry name" value="Tscrpt_reg_LuxR_C"/>
</dbReference>
<dbReference type="GO" id="GO:0003677">
    <property type="term" value="F:DNA binding"/>
    <property type="evidence" value="ECO:0007669"/>
    <property type="project" value="UniProtKB-KW"/>
</dbReference>
<keyword evidence="1" id="KW-0805">Transcription regulation</keyword>
<feature type="domain" description="HTH luxR-type" evidence="4">
    <location>
        <begin position="102"/>
        <end position="167"/>
    </location>
</feature>
<dbReference type="InterPro" id="IPR016032">
    <property type="entry name" value="Sig_transdc_resp-reg_C-effctor"/>
</dbReference>
<dbReference type="EMBL" id="JACJID010000001">
    <property type="protein sequence ID" value="MBA8923578.1"/>
    <property type="molecule type" value="Genomic_DNA"/>
</dbReference>
<dbReference type="PRINTS" id="PR00038">
    <property type="entry name" value="HTHLUXR"/>
</dbReference>
<keyword evidence="3" id="KW-0804">Transcription</keyword>
<dbReference type="RefSeq" id="WP_318295896.1">
    <property type="nucleotide sequence ID" value="NZ_BAAABQ010000041.1"/>
</dbReference>
<dbReference type="SUPFAM" id="SSF46894">
    <property type="entry name" value="C-terminal effector domain of the bipartite response regulators"/>
    <property type="match status" value="1"/>
</dbReference>
<evidence type="ECO:0000313" key="6">
    <source>
        <dbReference type="Proteomes" id="UP000517916"/>
    </source>
</evidence>
<comment type="caution">
    <text evidence="5">The sequence shown here is derived from an EMBL/GenBank/DDBJ whole genome shotgun (WGS) entry which is preliminary data.</text>
</comment>
<protein>
    <submittedName>
        <fullName evidence="5">DNA-binding NarL/FixJ family response regulator</fullName>
    </submittedName>
</protein>
<dbReference type="PANTHER" id="PTHR44688:SF16">
    <property type="entry name" value="DNA-BINDING TRANSCRIPTIONAL ACTIVATOR DEVR_DOSR"/>
    <property type="match status" value="1"/>
</dbReference>
<evidence type="ECO:0000256" key="1">
    <source>
        <dbReference type="ARBA" id="ARBA00023015"/>
    </source>
</evidence>
<keyword evidence="6" id="KW-1185">Reference proteome</keyword>
<name>A0ABR6B9N3_9PSEU</name>
<dbReference type="Gene3D" id="1.10.10.10">
    <property type="entry name" value="Winged helix-like DNA-binding domain superfamily/Winged helix DNA-binding domain"/>
    <property type="match status" value="1"/>
</dbReference>